<feature type="signal peptide" evidence="1">
    <location>
        <begin position="1"/>
        <end position="20"/>
    </location>
</feature>
<dbReference type="EMBL" id="OBEI01000002">
    <property type="protein sequence ID" value="SNZ06864.1"/>
    <property type="molecule type" value="Genomic_DNA"/>
</dbReference>
<organism evidence="2 3">
    <name type="scientific">Persephonella hydrogeniphila</name>
    <dbReference type="NCBI Taxonomy" id="198703"/>
    <lineage>
        <taxon>Bacteria</taxon>
        <taxon>Pseudomonadati</taxon>
        <taxon>Aquificota</taxon>
        <taxon>Aquificia</taxon>
        <taxon>Aquificales</taxon>
        <taxon>Hydrogenothermaceae</taxon>
        <taxon>Persephonella</taxon>
    </lineage>
</organism>
<dbReference type="Gene3D" id="3.30.310.70">
    <property type="entry name" value="TT1751-like domain"/>
    <property type="match status" value="1"/>
</dbReference>
<evidence type="ECO:0000256" key="1">
    <source>
        <dbReference type="SAM" id="SignalP"/>
    </source>
</evidence>
<dbReference type="AlphaFoldDB" id="A0A285NBJ5"/>
<keyword evidence="1" id="KW-0732">Signal</keyword>
<feature type="chain" id="PRO_5012877094" description="DUF302 domain-containing protein" evidence="1">
    <location>
        <begin position="21"/>
        <end position="164"/>
    </location>
</feature>
<reference evidence="3" key="1">
    <citation type="submission" date="2017-09" db="EMBL/GenBank/DDBJ databases">
        <authorList>
            <person name="Varghese N."/>
            <person name="Submissions S."/>
        </authorList>
    </citation>
    <scope>NUCLEOTIDE SEQUENCE [LARGE SCALE GENOMIC DNA]</scope>
    <source>
        <strain evidence="3">DSM 15103</strain>
    </source>
</reference>
<proteinExistence type="predicted"/>
<gene>
    <name evidence="2" type="ORF">SAMN06265182_0824</name>
</gene>
<evidence type="ECO:0000313" key="2">
    <source>
        <dbReference type="EMBL" id="SNZ06864.1"/>
    </source>
</evidence>
<dbReference type="RefSeq" id="WP_096999998.1">
    <property type="nucleotide sequence ID" value="NZ_OBEI01000002.1"/>
</dbReference>
<dbReference type="InterPro" id="IPR035923">
    <property type="entry name" value="TT1751-like_sf"/>
</dbReference>
<dbReference type="Proteomes" id="UP000219036">
    <property type="component" value="Unassembled WGS sequence"/>
</dbReference>
<name>A0A285NBJ5_9AQUI</name>
<dbReference type="SUPFAM" id="SSF103247">
    <property type="entry name" value="TT1751-like"/>
    <property type="match status" value="1"/>
</dbReference>
<keyword evidence="3" id="KW-1185">Reference proteome</keyword>
<evidence type="ECO:0008006" key="4">
    <source>
        <dbReference type="Google" id="ProtNLM"/>
    </source>
</evidence>
<sequence>MRKILGILLVALGVIFTAPADQVNSKSGKGFVVYKVEMDADEVVQILKANLEAQQITLVDTTNPAAPLSNNVKIFPDFDKLGVSFIQNFLVTSITTLYKIYTVDPNAMVLSPWVITIYQYEDDDYSYIVRTRSSTLLEGTTHPEVLKAVKELESRIDAAIADLL</sequence>
<dbReference type="OrthoDB" id="14398at2"/>
<accession>A0A285NBJ5</accession>
<evidence type="ECO:0000313" key="3">
    <source>
        <dbReference type="Proteomes" id="UP000219036"/>
    </source>
</evidence>
<protein>
    <recommendedName>
        <fullName evidence="4">DUF302 domain-containing protein</fullName>
    </recommendedName>
</protein>